<name>A0A3N4I1Y1_ASCIM</name>
<protein>
    <submittedName>
        <fullName evidence="2">Uncharacterized protein</fullName>
    </submittedName>
</protein>
<organism evidence="2 3">
    <name type="scientific">Ascobolus immersus RN42</name>
    <dbReference type="NCBI Taxonomy" id="1160509"/>
    <lineage>
        <taxon>Eukaryota</taxon>
        <taxon>Fungi</taxon>
        <taxon>Dikarya</taxon>
        <taxon>Ascomycota</taxon>
        <taxon>Pezizomycotina</taxon>
        <taxon>Pezizomycetes</taxon>
        <taxon>Pezizales</taxon>
        <taxon>Ascobolaceae</taxon>
        <taxon>Ascobolus</taxon>
    </lineage>
</organism>
<evidence type="ECO:0000313" key="2">
    <source>
        <dbReference type="EMBL" id="RPA80115.1"/>
    </source>
</evidence>
<dbReference type="Proteomes" id="UP000275078">
    <property type="component" value="Unassembled WGS sequence"/>
</dbReference>
<accession>A0A3N4I1Y1</accession>
<sequence length="237" mass="26850">MQPSESVQSQPNSIASNTMLSQNAISAVPAYNCILKRRPPVDPTSLLPVCTGAVFTTEAVNCWYGQEESIIMTGLIEDRNQSRGRCFQLCNEMRIGQWQREFKACWEDQCEDFDQESNAEFMGYVERINREWACERFGLDAGEPTIWKDGVQEEAVFGYSEKAYEVDVSWVKPYLEELRQAEKDAADAANEALKDRYQDEYEAYEQAVRKSIAVGLRAKKGALLMALVLGSLFSGFM</sequence>
<keyword evidence="1" id="KW-0175">Coiled coil</keyword>
<keyword evidence="3" id="KW-1185">Reference proteome</keyword>
<gene>
    <name evidence="2" type="ORF">BJ508DRAFT_415498</name>
</gene>
<feature type="coiled-coil region" evidence="1">
    <location>
        <begin position="171"/>
        <end position="210"/>
    </location>
</feature>
<dbReference type="EMBL" id="ML119691">
    <property type="protein sequence ID" value="RPA80115.1"/>
    <property type="molecule type" value="Genomic_DNA"/>
</dbReference>
<evidence type="ECO:0000256" key="1">
    <source>
        <dbReference type="SAM" id="Coils"/>
    </source>
</evidence>
<evidence type="ECO:0000313" key="3">
    <source>
        <dbReference type="Proteomes" id="UP000275078"/>
    </source>
</evidence>
<reference evidence="2 3" key="1">
    <citation type="journal article" date="2018" name="Nat. Ecol. Evol.">
        <title>Pezizomycetes genomes reveal the molecular basis of ectomycorrhizal truffle lifestyle.</title>
        <authorList>
            <person name="Murat C."/>
            <person name="Payen T."/>
            <person name="Noel B."/>
            <person name="Kuo A."/>
            <person name="Morin E."/>
            <person name="Chen J."/>
            <person name="Kohler A."/>
            <person name="Krizsan K."/>
            <person name="Balestrini R."/>
            <person name="Da Silva C."/>
            <person name="Montanini B."/>
            <person name="Hainaut M."/>
            <person name="Levati E."/>
            <person name="Barry K.W."/>
            <person name="Belfiori B."/>
            <person name="Cichocki N."/>
            <person name="Clum A."/>
            <person name="Dockter R.B."/>
            <person name="Fauchery L."/>
            <person name="Guy J."/>
            <person name="Iotti M."/>
            <person name="Le Tacon F."/>
            <person name="Lindquist E.A."/>
            <person name="Lipzen A."/>
            <person name="Malagnac F."/>
            <person name="Mello A."/>
            <person name="Molinier V."/>
            <person name="Miyauchi S."/>
            <person name="Poulain J."/>
            <person name="Riccioni C."/>
            <person name="Rubini A."/>
            <person name="Sitrit Y."/>
            <person name="Splivallo R."/>
            <person name="Traeger S."/>
            <person name="Wang M."/>
            <person name="Zifcakova L."/>
            <person name="Wipf D."/>
            <person name="Zambonelli A."/>
            <person name="Paolocci F."/>
            <person name="Nowrousian M."/>
            <person name="Ottonello S."/>
            <person name="Baldrian P."/>
            <person name="Spatafora J.W."/>
            <person name="Henrissat B."/>
            <person name="Nagy L.G."/>
            <person name="Aury J.M."/>
            <person name="Wincker P."/>
            <person name="Grigoriev I.V."/>
            <person name="Bonfante P."/>
            <person name="Martin F.M."/>
        </authorList>
    </citation>
    <scope>NUCLEOTIDE SEQUENCE [LARGE SCALE GENOMIC DNA]</scope>
    <source>
        <strain evidence="2 3">RN42</strain>
    </source>
</reference>
<proteinExistence type="predicted"/>
<dbReference type="AlphaFoldDB" id="A0A3N4I1Y1"/>